<dbReference type="InterPro" id="IPR051678">
    <property type="entry name" value="AGP_Transferase"/>
</dbReference>
<organism evidence="1 2">
    <name type="scientific">Botryotinia fuckeliana (strain B05.10)</name>
    <name type="common">Noble rot fungus</name>
    <name type="synonym">Botrytis cinerea</name>
    <dbReference type="NCBI Taxonomy" id="332648"/>
    <lineage>
        <taxon>Eukaryota</taxon>
        <taxon>Fungi</taxon>
        <taxon>Dikarya</taxon>
        <taxon>Ascomycota</taxon>
        <taxon>Pezizomycotina</taxon>
        <taxon>Leotiomycetes</taxon>
        <taxon>Helotiales</taxon>
        <taxon>Sclerotiniaceae</taxon>
        <taxon>Botrytis</taxon>
    </lineage>
</organism>
<reference evidence="1 2" key="1">
    <citation type="journal article" date="2011" name="PLoS Genet.">
        <title>Genomic analysis of the necrotrophic fungal pathogens Sclerotinia sclerotiorum and Botrytis cinerea.</title>
        <authorList>
            <person name="Amselem J."/>
            <person name="Cuomo C.A."/>
            <person name="van Kan J.A."/>
            <person name="Viaud M."/>
            <person name="Benito E.P."/>
            <person name="Couloux A."/>
            <person name="Coutinho P.M."/>
            <person name="de Vries R.P."/>
            <person name="Dyer P.S."/>
            <person name="Fillinger S."/>
            <person name="Fournier E."/>
            <person name="Gout L."/>
            <person name="Hahn M."/>
            <person name="Kohn L."/>
            <person name="Lapalu N."/>
            <person name="Plummer K.M."/>
            <person name="Pradier J.M."/>
            <person name="Quevillon E."/>
            <person name="Sharon A."/>
            <person name="Simon A."/>
            <person name="ten Have A."/>
            <person name="Tudzynski B."/>
            <person name="Tudzynski P."/>
            <person name="Wincker P."/>
            <person name="Andrew M."/>
            <person name="Anthouard V."/>
            <person name="Beever R.E."/>
            <person name="Beffa R."/>
            <person name="Benoit I."/>
            <person name="Bouzid O."/>
            <person name="Brault B."/>
            <person name="Chen Z."/>
            <person name="Choquer M."/>
            <person name="Collemare J."/>
            <person name="Cotton P."/>
            <person name="Danchin E.G."/>
            <person name="Da Silva C."/>
            <person name="Gautier A."/>
            <person name="Giraud C."/>
            <person name="Giraud T."/>
            <person name="Gonzalez C."/>
            <person name="Grossetete S."/>
            <person name="Guldener U."/>
            <person name="Henrissat B."/>
            <person name="Howlett B.J."/>
            <person name="Kodira C."/>
            <person name="Kretschmer M."/>
            <person name="Lappartient A."/>
            <person name="Leroch M."/>
            <person name="Levis C."/>
            <person name="Mauceli E."/>
            <person name="Neuveglise C."/>
            <person name="Oeser B."/>
            <person name="Pearson M."/>
            <person name="Poulain J."/>
            <person name="Poussereau N."/>
            <person name="Quesneville H."/>
            <person name="Rascle C."/>
            <person name="Schumacher J."/>
            <person name="Segurens B."/>
            <person name="Sexton A."/>
            <person name="Silva E."/>
            <person name="Sirven C."/>
            <person name="Soanes D.M."/>
            <person name="Talbot N.J."/>
            <person name="Templeton M."/>
            <person name="Yandava C."/>
            <person name="Yarden O."/>
            <person name="Zeng Q."/>
            <person name="Rollins J.A."/>
            <person name="Lebrun M.H."/>
            <person name="Dickman M."/>
        </authorList>
    </citation>
    <scope>NUCLEOTIDE SEQUENCE [LARGE SCALE GENOMIC DNA]</scope>
    <source>
        <strain evidence="1 2">B05.10</strain>
    </source>
</reference>
<reference evidence="1 2" key="2">
    <citation type="journal article" date="2012" name="Eukaryot. Cell">
        <title>Genome update of Botrytis cinerea strains B05.10 and T4.</title>
        <authorList>
            <person name="Staats M."/>
            <person name="van Kan J.A."/>
        </authorList>
    </citation>
    <scope>NUCLEOTIDE SEQUENCE [LARGE SCALE GENOMIC DNA]</scope>
    <source>
        <strain evidence="1 2">B05.10</strain>
    </source>
</reference>
<protein>
    <recommendedName>
        <fullName evidence="3">Aminoglycoside phosphotransferase domain-containing protein</fullName>
    </recommendedName>
</protein>
<dbReference type="GeneID" id="5435691"/>
<evidence type="ECO:0008006" key="3">
    <source>
        <dbReference type="Google" id="ProtNLM"/>
    </source>
</evidence>
<keyword evidence="2" id="KW-1185">Reference proteome</keyword>
<dbReference type="PANTHER" id="PTHR21310:SF56">
    <property type="entry name" value="AMINOGLYCOSIDE PHOSPHOTRANSFERASE DOMAIN-CONTAINING PROTEIN"/>
    <property type="match status" value="1"/>
</dbReference>
<dbReference type="RefSeq" id="XP_001555168.2">
    <property type="nucleotide sequence ID" value="XM_001555118.2"/>
</dbReference>
<proteinExistence type="predicted"/>
<dbReference type="VEuPathDB" id="FungiDB:Bcin06g06840"/>
<dbReference type="Proteomes" id="UP000001798">
    <property type="component" value="Chromosome 6"/>
</dbReference>
<evidence type="ECO:0000313" key="2">
    <source>
        <dbReference type="Proteomes" id="UP000001798"/>
    </source>
</evidence>
<dbReference type="AlphaFoldDB" id="A0A384JLL9"/>
<name>A0A384JLL9_BOTFB</name>
<evidence type="ECO:0000313" key="1">
    <source>
        <dbReference type="EMBL" id="ATZ51267.1"/>
    </source>
</evidence>
<dbReference type="PANTHER" id="PTHR21310">
    <property type="entry name" value="AMINOGLYCOSIDE PHOSPHOTRANSFERASE-RELATED-RELATED"/>
    <property type="match status" value="1"/>
</dbReference>
<dbReference type="OrthoDB" id="2968323at2759"/>
<dbReference type="EMBL" id="CP009810">
    <property type="protein sequence ID" value="ATZ51267.1"/>
    <property type="molecule type" value="Genomic_DNA"/>
</dbReference>
<sequence>MASQLLSPLQNAFPPDDMSAIKGMVTHLCHENGFPPGIIRISEIKGGSKNNIILFTWILTTLAPGSRMAPCMHYVLRTPRMQGGIPDLWIQRTAAFDFLSAKHFEVPKLYAYDTTCGNALRSPYIIQQRMDGCTLLEKYRILYHNYLTYGHYKPDSEYGEAASMISMYIERQELAYQFEYYGTFQPVQGMALKSYRPDRVKDRIGLTVKPFMDTLSMKANSTAIDFILELLFMAESQTRNPDQEIKYQKIRHIALCIKVLDSNVIYRAAHRPEPSVLWHPNFQPSKIMMTAKPSYNDPIPYGPNGDLYHIESYKLEAVLGWEGAMALPRIMTRCPPYFLWGEGPQVCEADHYAWKCVSVDEMIEEGLPGWCEDAYGEMSIIVRALGFYALFGVDFKWNELPYEILMDVWSRIAPGTRDLEYATK</sequence>
<gene>
    <name evidence="1" type="ORF">BCIN_06g06840</name>
</gene>
<reference evidence="1 2" key="3">
    <citation type="journal article" date="2017" name="Mol. Plant Pathol.">
        <title>A gapless genome sequence of the fungus Botrytis cinerea.</title>
        <authorList>
            <person name="Van Kan J.A."/>
            <person name="Stassen J.H."/>
            <person name="Mosbach A."/>
            <person name="Van Der Lee T.A."/>
            <person name="Faino L."/>
            <person name="Farmer A.D."/>
            <person name="Papasotiriou D.G."/>
            <person name="Zhou S."/>
            <person name="Seidl M.F."/>
            <person name="Cottam E."/>
            <person name="Edel D."/>
            <person name="Hahn M."/>
            <person name="Schwartz D.C."/>
            <person name="Dietrich R.A."/>
            <person name="Widdison S."/>
            <person name="Scalliet G."/>
        </authorList>
    </citation>
    <scope>NUCLEOTIDE SEQUENCE [LARGE SCALE GENOMIC DNA]</scope>
    <source>
        <strain evidence="1 2">B05.10</strain>
    </source>
</reference>
<accession>A0A384JLL9</accession>
<dbReference type="KEGG" id="bfu:BCIN_06g06840"/>